<dbReference type="SUPFAM" id="SSF50729">
    <property type="entry name" value="PH domain-like"/>
    <property type="match status" value="1"/>
</dbReference>
<proteinExistence type="predicted"/>
<evidence type="ECO:0000313" key="2">
    <source>
        <dbReference type="EMBL" id="KAJ2778969.1"/>
    </source>
</evidence>
<protein>
    <recommendedName>
        <fullName evidence="4">PH domain-containing protein</fullName>
    </recommendedName>
</protein>
<feature type="compositionally biased region" description="Basic and acidic residues" evidence="1">
    <location>
        <begin position="11"/>
        <end position="20"/>
    </location>
</feature>
<gene>
    <name evidence="2" type="ORF">GGI15_004022</name>
</gene>
<feature type="compositionally biased region" description="Low complexity" evidence="1">
    <location>
        <begin position="22"/>
        <end position="32"/>
    </location>
</feature>
<feature type="compositionally biased region" description="Pro residues" evidence="1">
    <location>
        <begin position="388"/>
        <end position="402"/>
    </location>
</feature>
<comment type="caution">
    <text evidence="2">The sequence shown here is derived from an EMBL/GenBank/DDBJ whole genome shotgun (WGS) entry which is preliminary data.</text>
</comment>
<dbReference type="OrthoDB" id="5588474at2759"/>
<keyword evidence="3" id="KW-1185">Reference proteome</keyword>
<organism evidence="2 3">
    <name type="scientific">Coemansia interrupta</name>
    <dbReference type="NCBI Taxonomy" id="1126814"/>
    <lineage>
        <taxon>Eukaryota</taxon>
        <taxon>Fungi</taxon>
        <taxon>Fungi incertae sedis</taxon>
        <taxon>Zoopagomycota</taxon>
        <taxon>Kickxellomycotina</taxon>
        <taxon>Kickxellomycetes</taxon>
        <taxon>Kickxellales</taxon>
        <taxon>Kickxellaceae</taxon>
        <taxon>Coemansia</taxon>
    </lineage>
</organism>
<name>A0A9W8H4P6_9FUNG</name>
<feature type="region of interest" description="Disordered" evidence="1">
    <location>
        <begin position="373"/>
        <end position="420"/>
    </location>
</feature>
<evidence type="ECO:0000256" key="1">
    <source>
        <dbReference type="SAM" id="MobiDB-lite"/>
    </source>
</evidence>
<feature type="region of interest" description="Disordered" evidence="1">
    <location>
        <begin position="1"/>
        <end position="93"/>
    </location>
</feature>
<accession>A0A9W8H4P6</accession>
<dbReference type="Proteomes" id="UP001140172">
    <property type="component" value="Unassembled WGS sequence"/>
</dbReference>
<sequence length="643" mass="68537">MYKHTLRVQHTSRDVGEPSLKHSLASSTHSAGSGSGPVGRTAPAISPNSSLAHSVTDDFGSPSASPHSRHPMGWERRGGGSSNGNGKERSGISLNVHDAGEGVWKKITFPPGVTVGQARDLCMLRFNAWQRIMERDMQQMSLGSSGSLGTMSTRSSGSSSGAKQFGLYWLGGAQWLDNSVLLNAYPLKPGDALALQDRELPVSGAVEALADHGEAQERALTTSAEGQMYYLQSKGISTSWRKCWMVLRAQTLYGYPGNRAGTARASEKALVVVDLSCGFRLVDQHGQANRMVATSDQLGHFDGDAGSQHSSDSSSAGMGAMMGLAMAQRQHVGGDGAPLIIRCARGGVHVFCTLTAVDYDYWRRVLRVAQGPDASLHSGSSATQPPARQLPPPPPPPPPSLPTPVLSSLVHRPRDAPRPAHVVTRPRRDRFVANAFRRHDVSGIGSFCCCVLVSGALHGFRDMAVAADTLDQERLDQMADFTIGLSEEATAAISEVCAGRHVLRIVDCLMGDDLLWLDVGSRDKAALWSDALERIAGVKVDCVENQSVGALALRRSRSFVSNLSRIDWPMPPSTLPGVPGAGAEPEPEAGEQKEPSGNPSLDAVGMRFAGERVERVASRFAWFRRGSTTGLGGRAGSSRSQPN</sequence>
<evidence type="ECO:0008006" key="4">
    <source>
        <dbReference type="Google" id="ProtNLM"/>
    </source>
</evidence>
<feature type="region of interest" description="Disordered" evidence="1">
    <location>
        <begin position="570"/>
        <end position="605"/>
    </location>
</feature>
<reference evidence="2" key="1">
    <citation type="submission" date="2022-07" db="EMBL/GenBank/DDBJ databases">
        <title>Phylogenomic reconstructions and comparative analyses of Kickxellomycotina fungi.</title>
        <authorList>
            <person name="Reynolds N.K."/>
            <person name="Stajich J.E."/>
            <person name="Barry K."/>
            <person name="Grigoriev I.V."/>
            <person name="Crous P."/>
            <person name="Smith M.E."/>
        </authorList>
    </citation>
    <scope>NUCLEOTIDE SEQUENCE</scope>
    <source>
        <strain evidence="2">BCRC 34489</strain>
    </source>
</reference>
<dbReference type="AlphaFoldDB" id="A0A9W8H4P6"/>
<dbReference type="EMBL" id="JANBUM010000322">
    <property type="protein sequence ID" value="KAJ2778969.1"/>
    <property type="molecule type" value="Genomic_DNA"/>
</dbReference>
<evidence type="ECO:0000313" key="3">
    <source>
        <dbReference type="Proteomes" id="UP001140172"/>
    </source>
</evidence>